<name>A0A7J6FMW3_CANSA</name>
<gene>
    <name evidence="1" type="ORF">F8388_000258</name>
</gene>
<accession>A0A7J6FMW3</accession>
<dbReference type="Proteomes" id="UP000525078">
    <property type="component" value="Unassembled WGS sequence"/>
</dbReference>
<sequence>MLNQAKLLYDGFVAKFSERPPVLGVKRCILLVSSIHGVAPKGKKGMTKKMEEEVVSDVASDVVADMIGVGSLGSPVGMNNDVGVISIDLAVPTIRTVAQMELLRIHLGFASKLVVEKGWRSCVFCLFWLDNVDVTLLSFSRGHIDVLVSILSFTPWRFTGVYGQLDSSLRHVFWNLLRRIAYNNSDPWIYGGD</sequence>
<evidence type="ECO:0000313" key="1">
    <source>
        <dbReference type="EMBL" id="KAF4372042.1"/>
    </source>
</evidence>
<proteinExistence type="predicted"/>
<dbReference type="InterPro" id="IPR036691">
    <property type="entry name" value="Endo/exonu/phosph_ase_sf"/>
</dbReference>
<protein>
    <submittedName>
        <fullName evidence="1">Uncharacterized protein</fullName>
    </submittedName>
</protein>
<reference evidence="1 2" key="1">
    <citation type="journal article" date="2020" name="bioRxiv">
        <title>Sequence and annotation of 42 cannabis genomes reveals extensive copy number variation in cannabinoid synthesis and pathogen resistance genes.</title>
        <authorList>
            <person name="Mckernan K.J."/>
            <person name="Helbert Y."/>
            <person name="Kane L.T."/>
            <person name="Ebling H."/>
            <person name="Zhang L."/>
            <person name="Liu B."/>
            <person name="Eaton Z."/>
            <person name="Mclaughlin S."/>
            <person name="Kingan S."/>
            <person name="Baybayan P."/>
            <person name="Concepcion G."/>
            <person name="Jordan M."/>
            <person name="Riva A."/>
            <person name="Barbazuk W."/>
            <person name="Harkins T."/>
        </authorList>
    </citation>
    <scope>NUCLEOTIDE SEQUENCE [LARGE SCALE GENOMIC DNA]</scope>
    <source>
        <strain evidence="2">cv. Jamaican Lion 4</strain>
        <tissue evidence="1">Leaf</tissue>
    </source>
</reference>
<dbReference type="AlphaFoldDB" id="A0A7J6FMW3"/>
<organism evidence="1 2">
    <name type="scientific">Cannabis sativa</name>
    <name type="common">Hemp</name>
    <name type="synonym">Marijuana</name>
    <dbReference type="NCBI Taxonomy" id="3483"/>
    <lineage>
        <taxon>Eukaryota</taxon>
        <taxon>Viridiplantae</taxon>
        <taxon>Streptophyta</taxon>
        <taxon>Embryophyta</taxon>
        <taxon>Tracheophyta</taxon>
        <taxon>Spermatophyta</taxon>
        <taxon>Magnoliopsida</taxon>
        <taxon>eudicotyledons</taxon>
        <taxon>Gunneridae</taxon>
        <taxon>Pentapetalae</taxon>
        <taxon>rosids</taxon>
        <taxon>fabids</taxon>
        <taxon>Rosales</taxon>
        <taxon>Cannabaceae</taxon>
        <taxon>Cannabis</taxon>
    </lineage>
</organism>
<dbReference type="SUPFAM" id="SSF56219">
    <property type="entry name" value="DNase I-like"/>
    <property type="match status" value="1"/>
</dbReference>
<evidence type="ECO:0000313" key="2">
    <source>
        <dbReference type="Proteomes" id="UP000525078"/>
    </source>
</evidence>
<comment type="caution">
    <text evidence="1">The sequence shown here is derived from an EMBL/GenBank/DDBJ whole genome shotgun (WGS) entry which is preliminary data.</text>
</comment>
<dbReference type="EMBL" id="JAATIP010000106">
    <property type="protein sequence ID" value="KAF4372042.1"/>
    <property type="molecule type" value="Genomic_DNA"/>
</dbReference>